<reference evidence="4 5" key="1">
    <citation type="submission" date="2022-03" db="EMBL/GenBank/DDBJ databases">
        <title>Genome data of Colletotrichum spp.</title>
        <authorList>
            <person name="Utami Y.D."/>
            <person name="Hiruma K."/>
        </authorList>
    </citation>
    <scope>NUCLEOTIDE SEQUENCE [LARGE SCALE GENOMIC DNA]</scope>
    <source>
        <strain evidence="4 5">MAFF 239500</strain>
    </source>
</reference>
<feature type="region of interest" description="Disordered" evidence="1">
    <location>
        <begin position="474"/>
        <end position="562"/>
    </location>
</feature>
<proteinExistence type="predicted"/>
<gene>
    <name evidence="4" type="ORF">ColSpa_05552</name>
</gene>
<evidence type="ECO:0000256" key="2">
    <source>
        <dbReference type="SAM" id="Phobius"/>
    </source>
</evidence>
<dbReference type="GeneID" id="73326354"/>
<feature type="transmembrane region" description="Helical" evidence="2">
    <location>
        <begin position="412"/>
        <end position="435"/>
    </location>
</feature>
<keyword evidence="5" id="KW-1185">Reference proteome</keyword>
<evidence type="ECO:0000256" key="1">
    <source>
        <dbReference type="SAM" id="MobiDB-lite"/>
    </source>
</evidence>
<evidence type="ECO:0000259" key="3">
    <source>
        <dbReference type="SMART" id="SM00974"/>
    </source>
</evidence>
<name>A0AA37LB25_9PEZI</name>
<keyword evidence="2" id="KW-0472">Membrane</keyword>
<dbReference type="Proteomes" id="UP001055115">
    <property type="component" value="Unassembled WGS sequence"/>
</dbReference>
<dbReference type="PANTHER" id="PTHR28094:SF1">
    <property type="entry name" value="MEIOTICALLY UP-REGULATED GENE 113 PROTEIN"/>
    <property type="match status" value="1"/>
</dbReference>
<feature type="compositionally biased region" description="Acidic residues" evidence="1">
    <location>
        <begin position="101"/>
        <end position="111"/>
    </location>
</feature>
<sequence length="588" mass="65690">MTTEQLQTAKGDPFNVSPDGPNPELPGPRSRTSRRVPSGRVTRGRGKAAKAAQLGPESSPLMPTQTGLTPEQQPRARSSSIQLPPRAGETPPDADRFCPEGLEESDVEEVETPTKKPVRRTRAKPSASASLAGPSPLRRTVLAGSDVADNREETGAARPALGQSHTSPVTQDETERKGQRPVVAERSASDAVPSKKKLSGLQLDCDIANLINRGPPKEKQEDEKKRDGCVYFYKVKPRGREVQLVKIGQTTRDREGRMKQHQAQCRHLEMVGHPQAVSDDFPLFSFAEKLIHKELHNYRYRWKCICGRNHKEYFQVSEDIAVEVFERWRDFCKKTPWDSNGNLLPEWRQRLKNRPPFGGSEGDFNHRQFALQWAIFTVPGAFENFWSDIIRSWKSGFPNRWQIVAMVECLTVVYLAPFSLWAGVWGLVVIFLVLVDKLGIENLHITKCISRLMEGGMQSWVLWLMSMKDEEVTETKGLTPEVGPEEETYQQLGGDAIPEQREQSAVVNDQDPVDMGEPMDTERDFDSRGVTDDEDGADSDTHSSKSLEAASAPDKVSDRQVSVDLHVQKSSGVEVKTVVIDLTGLNSD</sequence>
<keyword evidence="2" id="KW-0812">Transmembrane</keyword>
<dbReference type="RefSeq" id="XP_049127721.1">
    <property type="nucleotide sequence ID" value="XM_049271764.1"/>
</dbReference>
<evidence type="ECO:0000313" key="4">
    <source>
        <dbReference type="EMBL" id="GKT45371.1"/>
    </source>
</evidence>
<protein>
    <recommendedName>
        <fullName evidence="3">Bacteriophage T5 Orf172 DNA-binding domain-containing protein</fullName>
    </recommendedName>
</protein>
<feature type="compositionally biased region" description="Polar residues" evidence="1">
    <location>
        <begin position="61"/>
        <end position="82"/>
    </location>
</feature>
<dbReference type="AlphaFoldDB" id="A0AA37LB25"/>
<keyword evidence="2" id="KW-1133">Transmembrane helix</keyword>
<dbReference type="SMART" id="SM00974">
    <property type="entry name" value="T5orf172"/>
    <property type="match status" value="1"/>
</dbReference>
<dbReference type="InterPro" id="IPR053006">
    <property type="entry name" value="Meiosis_regulatory"/>
</dbReference>
<feature type="domain" description="Bacteriophage T5 Orf172 DNA-binding" evidence="3">
    <location>
        <begin position="239"/>
        <end position="328"/>
    </location>
</feature>
<feature type="compositionally biased region" description="Low complexity" evidence="1">
    <location>
        <begin position="124"/>
        <end position="136"/>
    </location>
</feature>
<accession>A0AA37LB25</accession>
<feature type="compositionally biased region" description="Basic and acidic residues" evidence="1">
    <location>
        <begin position="520"/>
        <end position="531"/>
    </location>
</feature>
<feature type="region of interest" description="Disordered" evidence="1">
    <location>
        <begin position="1"/>
        <end position="196"/>
    </location>
</feature>
<dbReference type="EMBL" id="BQXU01000012">
    <property type="protein sequence ID" value="GKT45371.1"/>
    <property type="molecule type" value="Genomic_DNA"/>
</dbReference>
<dbReference type="InterPro" id="IPR018306">
    <property type="entry name" value="Phage_T5_Orf172_DNA-bd"/>
</dbReference>
<evidence type="ECO:0000313" key="5">
    <source>
        <dbReference type="Proteomes" id="UP001055115"/>
    </source>
</evidence>
<dbReference type="Pfam" id="PF10544">
    <property type="entry name" value="T5orf172"/>
    <property type="match status" value="1"/>
</dbReference>
<comment type="caution">
    <text evidence="4">The sequence shown here is derived from an EMBL/GenBank/DDBJ whole genome shotgun (WGS) entry which is preliminary data.</text>
</comment>
<dbReference type="PANTHER" id="PTHR28094">
    <property type="entry name" value="MEIOTICALLY UP-REGULATED GENE 113 PROTEIN"/>
    <property type="match status" value="1"/>
</dbReference>
<organism evidence="4 5">
    <name type="scientific">Colletotrichum spaethianum</name>
    <dbReference type="NCBI Taxonomy" id="700344"/>
    <lineage>
        <taxon>Eukaryota</taxon>
        <taxon>Fungi</taxon>
        <taxon>Dikarya</taxon>
        <taxon>Ascomycota</taxon>
        <taxon>Pezizomycotina</taxon>
        <taxon>Sordariomycetes</taxon>
        <taxon>Hypocreomycetidae</taxon>
        <taxon>Glomerellales</taxon>
        <taxon>Glomerellaceae</taxon>
        <taxon>Colletotrichum</taxon>
        <taxon>Colletotrichum spaethianum species complex</taxon>
    </lineage>
</organism>